<feature type="non-terminal residue" evidence="2">
    <location>
        <position position="1"/>
    </location>
</feature>
<evidence type="ECO:0000256" key="1">
    <source>
        <dbReference type="SAM" id="Phobius"/>
    </source>
</evidence>
<dbReference type="AlphaFoldDB" id="A0A484ASG1"/>
<keyword evidence="1" id="KW-0472">Membrane</keyword>
<evidence type="ECO:0000313" key="3">
    <source>
        <dbReference type="Proteomes" id="UP000295192"/>
    </source>
</evidence>
<protein>
    <submittedName>
        <fullName evidence="2">Uncharacterized protein</fullName>
    </submittedName>
</protein>
<proteinExistence type="predicted"/>
<sequence length="43" mass="4636">EHLGTPNRLKMRSLNATCSSAVVAFLSGIYSTHLASWNTSNTV</sequence>
<name>A0A484ASG1_DRONA</name>
<keyword evidence="3" id="KW-1185">Reference proteome</keyword>
<comment type="caution">
    <text evidence="2">The sequence shown here is derived from an EMBL/GenBank/DDBJ whole genome shotgun (WGS) entry which is preliminary data.</text>
</comment>
<dbReference type="Proteomes" id="UP000295192">
    <property type="component" value="Unassembled WGS sequence"/>
</dbReference>
<gene>
    <name evidence="2" type="ORF">AWZ03_015038</name>
</gene>
<accession>A0A484ASG1</accession>
<organism evidence="2 3">
    <name type="scientific">Drosophila navojoa</name>
    <name type="common">Fruit fly</name>
    <dbReference type="NCBI Taxonomy" id="7232"/>
    <lineage>
        <taxon>Eukaryota</taxon>
        <taxon>Metazoa</taxon>
        <taxon>Ecdysozoa</taxon>
        <taxon>Arthropoda</taxon>
        <taxon>Hexapoda</taxon>
        <taxon>Insecta</taxon>
        <taxon>Pterygota</taxon>
        <taxon>Neoptera</taxon>
        <taxon>Endopterygota</taxon>
        <taxon>Diptera</taxon>
        <taxon>Brachycera</taxon>
        <taxon>Muscomorpha</taxon>
        <taxon>Ephydroidea</taxon>
        <taxon>Drosophilidae</taxon>
        <taxon>Drosophila</taxon>
    </lineage>
</organism>
<reference evidence="2 3" key="1">
    <citation type="journal article" date="2019" name="J. Hered.">
        <title>An Improved Genome Assembly for Drosophila navojoa, the Basal Species in the mojavensis Cluster.</title>
        <authorList>
            <person name="Vanderlinde T."/>
            <person name="Dupim E.G."/>
            <person name="Nazario-Yepiz N.O."/>
            <person name="Carvalho A.B."/>
        </authorList>
    </citation>
    <scope>NUCLEOTIDE SEQUENCE [LARGE SCALE GENOMIC DNA]</scope>
    <source>
        <strain evidence="2">Navoj_Jal97</strain>
        <tissue evidence="2">Whole organism</tissue>
    </source>
</reference>
<dbReference type="EMBL" id="LSRL02002966">
    <property type="protein sequence ID" value="TDG38541.1"/>
    <property type="molecule type" value="Genomic_DNA"/>
</dbReference>
<evidence type="ECO:0000313" key="2">
    <source>
        <dbReference type="EMBL" id="TDG38541.1"/>
    </source>
</evidence>
<keyword evidence="1" id="KW-0812">Transmembrane</keyword>
<feature type="transmembrane region" description="Helical" evidence="1">
    <location>
        <begin position="12"/>
        <end position="30"/>
    </location>
</feature>
<keyword evidence="1" id="KW-1133">Transmembrane helix</keyword>